<evidence type="ECO:0000313" key="3">
    <source>
        <dbReference type="Proteomes" id="UP000053424"/>
    </source>
</evidence>
<organism evidence="2 3">
    <name type="scientific">Hebeloma cylindrosporum</name>
    <dbReference type="NCBI Taxonomy" id="76867"/>
    <lineage>
        <taxon>Eukaryota</taxon>
        <taxon>Fungi</taxon>
        <taxon>Dikarya</taxon>
        <taxon>Basidiomycota</taxon>
        <taxon>Agaricomycotina</taxon>
        <taxon>Agaricomycetes</taxon>
        <taxon>Agaricomycetidae</taxon>
        <taxon>Agaricales</taxon>
        <taxon>Agaricineae</taxon>
        <taxon>Hymenogastraceae</taxon>
        <taxon>Hebeloma</taxon>
    </lineage>
</organism>
<feature type="compositionally biased region" description="Basic and acidic residues" evidence="1">
    <location>
        <begin position="125"/>
        <end position="134"/>
    </location>
</feature>
<dbReference type="EMBL" id="KN831777">
    <property type="protein sequence ID" value="KIM42570.1"/>
    <property type="molecule type" value="Genomic_DNA"/>
</dbReference>
<evidence type="ECO:0000256" key="1">
    <source>
        <dbReference type="SAM" id="MobiDB-lite"/>
    </source>
</evidence>
<reference evidence="2 3" key="1">
    <citation type="submission" date="2014-04" db="EMBL/GenBank/DDBJ databases">
        <authorList>
            <consortium name="DOE Joint Genome Institute"/>
            <person name="Kuo A."/>
            <person name="Gay G."/>
            <person name="Dore J."/>
            <person name="Kohler A."/>
            <person name="Nagy L.G."/>
            <person name="Floudas D."/>
            <person name="Copeland A."/>
            <person name="Barry K.W."/>
            <person name="Cichocki N."/>
            <person name="Veneault-Fourrey C."/>
            <person name="LaButti K."/>
            <person name="Lindquist E.A."/>
            <person name="Lipzen A."/>
            <person name="Lundell T."/>
            <person name="Morin E."/>
            <person name="Murat C."/>
            <person name="Sun H."/>
            <person name="Tunlid A."/>
            <person name="Henrissat B."/>
            <person name="Grigoriev I.V."/>
            <person name="Hibbett D.S."/>
            <person name="Martin F."/>
            <person name="Nordberg H.P."/>
            <person name="Cantor M.N."/>
            <person name="Hua S.X."/>
        </authorList>
    </citation>
    <scope>NUCLEOTIDE SEQUENCE [LARGE SCALE GENOMIC DNA]</scope>
    <source>
        <strain evidence="3">h7</strain>
    </source>
</reference>
<feature type="region of interest" description="Disordered" evidence="1">
    <location>
        <begin position="258"/>
        <end position="289"/>
    </location>
</feature>
<gene>
    <name evidence="2" type="ORF">M413DRAFT_26607</name>
</gene>
<sequence length="400" mass="44151">MNNSSQHPPVVLIDTSHVALRIRRSSLDELSSRPTSPAISNIGIFCRSRPTSMELDARYRAQLELLESISNPKLSESSYSTANNSRTPHPVAFQFPKLPHNHLDDDNGSDTILYMEDFRKERVNSRTLADDDAHSLSPSTRTTGSSTGSSTRTLRRLPPGRIVGQFENDNLRIERLTRDPVLSKSRTVKERAPLDIPATSQILTPVRPSIPPVIDPPVAVHKKTNPELERYREYDPSAKRLPLVYRVVVAKNNIKRALQRKPKTQPTTSPGPVTPETKPAASLTNSKRSNSIKSMTASILRKTQPRTSMSVKGTAGSHLKSPNAARVRKVTFGSVTNTAALTSSSRAIEHRADRCRSVSFSGFANMSMGIVSPEEENDDLDPATREATLVANHFVGLYSF</sequence>
<name>A0A0C3C110_HEBCY</name>
<feature type="region of interest" description="Disordered" evidence="1">
    <location>
        <begin position="301"/>
        <end position="322"/>
    </location>
</feature>
<dbReference type="AlphaFoldDB" id="A0A0C3C110"/>
<dbReference type="HOGENOM" id="CLU_688975_0_0_1"/>
<dbReference type="Proteomes" id="UP000053424">
    <property type="component" value="Unassembled WGS sequence"/>
</dbReference>
<keyword evidence="3" id="KW-1185">Reference proteome</keyword>
<feature type="region of interest" description="Disordered" evidence="1">
    <location>
        <begin position="125"/>
        <end position="161"/>
    </location>
</feature>
<proteinExistence type="predicted"/>
<reference evidence="3" key="2">
    <citation type="submission" date="2015-01" db="EMBL/GenBank/DDBJ databases">
        <title>Evolutionary Origins and Diversification of the Mycorrhizal Mutualists.</title>
        <authorList>
            <consortium name="DOE Joint Genome Institute"/>
            <consortium name="Mycorrhizal Genomics Consortium"/>
            <person name="Kohler A."/>
            <person name="Kuo A."/>
            <person name="Nagy L.G."/>
            <person name="Floudas D."/>
            <person name="Copeland A."/>
            <person name="Barry K.W."/>
            <person name="Cichocki N."/>
            <person name="Veneault-Fourrey C."/>
            <person name="LaButti K."/>
            <person name="Lindquist E.A."/>
            <person name="Lipzen A."/>
            <person name="Lundell T."/>
            <person name="Morin E."/>
            <person name="Murat C."/>
            <person name="Riley R."/>
            <person name="Ohm R."/>
            <person name="Sun H."/>
            <person name="Tunlid A."/>
            <person name="Henrissat B."/>
            <person name="Grigoriev I.V."/>
            <person name="Hibbett D.S."/>
            <person name="Martin F."/>
        </authorList>
    </citation>
    <scope>NUCLEOTIDE SEQUENCE [LARGE SCALE GENOMIC DNA]</scope>
    <source>
        <strain evidence="3">h7</strain>
    </source>
</reference>
<feature type="compositionally biased region" description="Low complexity" evidence="1">
    <location>
        <begin position="135"/>
        <end position="152"/>
    </location>
</feature>
<accession>A0A0C3C110</accession>
<evidence type="ECO:0000313" key="2">
    <source>
        <dbReference type="EMBL" id="KIM42570.1"/>
    </source>
</evidence>
<protein>
    <submittedName>
        <fullName evidence="2">Uncharacterized protein</fullName>
    </submittedName>
</protein>